<keyword evidence="2" id="KW-1185">Reference proteome</keyword>
<dbReference type="HOGENOM" id="CLU_978186_0_0_1"/>
<organism evidence="1 2">
    <name type="scientific">Globisporangium ultimum (strain ATCC 200006 / CBS 805.95 / DAOM BR144)</name>
    <name type="common">Pythium ultimum</name>
    <dbReference type="NCBI Taxonomy" id="431595"/>
    <lineage>
        <taxon>Eukaryota</taxon>
        <taxon>Sar</taxon>
        <taxon>Stramenopiles</taxon>
        <taxon>Oomycota</taxon>
        <taxon>Peronosporomycetes</taxon>
        <taxon>Pythiales</taxon>
        <taxon>Pythiaceae</taxon>
        <taxon>Globisporangium</taxon>
    </lineage>
</organism>
<reference evidence="2" key="2">
    <citation type="submission" date="2010-04" db="EMBL/GenBank/DDBJ databases">
        <authorList>
            <person name="Buell R."/>
            <person name="Hamilton J."/>
            <person name="Hostetler J."/>
        </authorList>
    </citation>
    <scope>NUCLEOTIDE SEQUENCE [LARGE SCALE GENOMIC DNA]</scope>
    <source>
        <strain evidence="2">DAOM:BR144</strain>
    </source>
</reference>
<accession>K3XC82</accession>
<protein>
    <submittedName>
        <fullName evidence="1">Uncharacterized protein</fullName>
    </submittedName>
</protein>
<dbReference type="EnsemblProtists" id="PYU1_T014831">
    <property type="protein sequence ID" value="PYU1_T014831"/>
    <property type="gene ID" value="PYU1_G014800"/>
</dbReference>
<dbReference type="EMBL" id="ADOS01001592">
    <property type="status" value="NOT_ANNOTATED_CDS"/>
    <property type="molecule type" value="Genomic_DNA"/>
</dbReference>
<name>K3XC82_GLOUD</name>
<sequence length="285" mass="31277">MSLALAPTPNRGPDATSAVDKAKMLSRAASSFTMPSDSLLWTLKARDYAHFWQQTHLELRSRVKCAHALREMATRKTSAVIVLESSGHAGDDAGHRAIAGLLSSTNFLSTQKGADRSKEIHSVERAIRKCGEASLRDVLHFCSGSDSRSTTNQYPFQCIHEDEAFFNVLLRFACGAECVGVIAETPDNTNSLLLGTFLVSTLLKWIEEDLTLFEGKERYPLRSFPSCFYAPATATRGTSMCEGFATMERRNLAGLLVSSNDTAVSEMLRCDESRRSIYANLGFGS</sequence>
<reference evidence="2" key="1">
    <citation type="journal article" date="2010" name="Genome Biol.">
        <title>Genome sequence of the necrotrophic plant pathogen Pythium ultimum reveals original pathogenicity mechanisms and effector repertoire.</title>
        <authorList>
            <person name="Levesque C.A."/>
            <person name="Brouwer H."/>
            <person name="Cano L."/>
            <person name="Hamilton J.P."/>
            <person name="Holt C."/>
            <person name="Huitema E."/>
            <person name="Raffaele S."/>
            <person name="Robideau G.P."/>
            <person name="Thines M."/>
            <person name="Win J."/>
            <person name="Zerillo M.M."/>
            <person name="Beakes G.W."/>
            <person name="Boore J.L."/>
            <person name="Busam D."/>
            <person name="Dumas B."/>
            <person name="Ferriera S."/>
            <person name="Fuerstenberg S.I."/>
            <person name="Gachon C.M."/>
            <person name="Gaulin E."/>
            <person name="Govers F."/>
            <person name="Grenville-Briggs L."/>
            <person name="Horner N."/>
            <person name="Hostetler J."/>
            <person name="Jiang R.H."/>
            <person name="Johnson J."/>
            <person name="Krajaejun T."/>
            <person name="Lin H."/>
            <person name="Meijer H.J."/>
            <person name="Moore B."/>
            <person name="Morris P."/>
            <person name="Phuntmart V."/>
            <person name="Puiu D."/>
            <person name="Shetty J."/>
            <person name="Stajich J.E."/>
            <person name="Tripathy S."/>
            <person name="Wawra S."/>
            <person name="van West P."/>
            <person name="Whitty B.R."/>
            <person name="Coutinho P.M."/>
            <person name="Henrissat B."/>
            <person name="Martin F."/>
            <person name="Thomas P.D."/>
            <person name="Tyler B.M."/>
            <person name="De Vries R.P."/>
            <person name="Kamoun S."/>
            <person name="Yandell M."/>
            <person name="Tisserat N."/>
            <person name="Buell C.R."/>
        </authorList>
    </citation>
    <scope>NUCLEOTIDE SEQUENCE</scope>
    <source>
        <strain evidence="2">DAOM:BR144</strain>
    </source>
</reference>
<dbReference type="InParanoid" id="K3XC82"/>
<dbReference type="AlphaFoldDB" id="K3XC82"/>
<evidence type="ECO:0000313" key="2">
    <source>
        <dbReference type="Proteomes" id="UP000019132"/>
    </source>
</evidence>
<dbReference type="Proteomes" id="UP000019132">
    <property type="component" value="Unassembled WGS sequence"/>
</dbReference>
<proteinExistence type="predicted"/>
<reference evidence="1" key="3">
    <citation type="submission" date="2015-02" db="UniProtKB">
        <authorList>
            <consortium name="EnsemblProtists"/>
        </authorList>
    </citation>
    <scope>IDENTIFICATION</scope>
    <source>
        <strain evidence="1">DAOM BR144</strain>
    </source>
</reference>
<dbReference type="eggNOG" id="ENOG502T2YG">
    <property type="taxonomic scope" value="Eukaryota"/>
</dbReference>
<evidence type="ECO:0000313" key="1">
    <source>
        <dbReference type="EnsemblProtists" id="PYU1_T014831"/>
    </source>
</evidence>
<dbReference type="VEuPathDB" id="FungiDB:PYU1_G014800"/>